<name>A0A1D8P4G9_9FLAO</name>
<dbReference type="SUPFAM" id="SSF50242">
    <property type="entry name" value="TIMP-like"/>
    <property type="match status" value="1"/>
</dbReference>
<dbReference type="KEGG" id="lul:LPB138_01675"/>
<dbReference type="PROSITE" id="PS51257">
    <property type="entry name" value="PROKAR_LIPOPROTEIN"/>
    <property type="match status" value="1"/>
</dbReference>
<keyword evidence="4" id="KW-1185">Reference proteome</keyword>
<protein>
    <submittedName>
        <fullName evidence="3">Uncharacterized protein</fullName>
    </submittedName>
</protein>
<feature type="signal peptide" evidence="2">
    <location>
        <begin position="1"/>
        <end position="19"/>
    </location>
</feature>
<dbReference type="AlphaFoldDB" id="A0A1D8P4G9"/>
<dbReference type="STRING" id="1850246.LPB138_01675"/>
<gene>
    <name evidence="3" type="ORF">LPB138_01675</name>
</gene>
<dbReference type="OrthoDB" id="827860at2"/>
<evidence type="ECO:0000256" key="1">
    <source>
        <dbReference type="SAM" id="Coils"/>
    </source>
</evidence>
<evidence type="ECO:0000256" key="2">
    <source>
        <dbReference type="SAM" id="SignalP"/>
    </source>
</evidence>
<evidence type="ECO:0000313" key="4">
    <source>
        <dbReference type="Proteomes" id="UP000176050"/>
    </source>
</evidence>
<accession>A0A1D8P4G9</accession>
<dbReference type="Gene3D" id="2.40.50.120">
    <property type="match status" value="1"/>
</dbReference>
<feature type="chain" id="PRO_5009110746" evidence="2">
    <location>
        <begin position="20"/>
        <end position="173"/>
    </location>
</feature>
<dbReference type="RefSeq" id="WP_070235588.1">
    <property type="nucleotide sequence ID" value="NZ_CP017478.1"/>
</dbReference>
<sequence>MKKLLLFTFLLISQIQIFACSCAPTIISTAQKEELENSECIFIGEVVKVSEDRNTFEIRVIESLDGGDEINNIYIGKNWKYCSPYISTTGKWIVYGNIEEGFLRLNMCGISRSFEHPEWVSGIIQDSTPQINYRKYKSSEIKTLEIERKKDSKKKAKIELEKEIVALRKRRDK</sequence>
<keyword evidence="2" id="KW-0732">Signal</keyword>
<organism evidence="3 4">
    <name type="scientific">Urechidicola croceus</name>
    <dbReference type="NCBI Taxonomy" id="1850246"/>
    <lineage>
        <taxon>Bacteria</taxon>
        <taxon>Pseudomonadati</taxon>
        <taxon>Bacteroidota</taxon>
        <taxon>Flavobacteriia</taxon>
        <taxon>Flavobacteriales</taxon>
        <taxon>Flavobacteriaceae</taxon>
        <taxon>Urechidicola</taxon>
    </lineage>
</organism>
<proteinExistence type="predicted"/>
<dbReference type="InterPro" id="IPR008993">
    <property type="entry name" value="TIMP-like_OB-fold"/>
</dbReference>
<feature type="coiled-coil region" evidence="1">
    <location>
        <begin position="141"/>
        <end position="170"/>
    </location>
</feature>
<dbReference type="EMBL" id="CP017478">
    <property type="protein sequence ID" value="AOW19472.1"/>
    <property type="molecule type" value="Genomic_DNA"/>
</dbReference>
<evidence type="ECO:0000313" key="3">
    <source>
        <dbReference type="EMBL" id="AOW19472.1"/>
    </source>
</evidence>
<dbReference type="Proteomes" id="UP000176050">
    <property type="component" value="Chromosome"/>
</dbReference>
<keyword evidence="1" id="KW-0175">Coiled coil</keyword>
<reference evidence="3 4" key="1">
    <citation type="submission" date="2016-10" db="EMBL/GenBank/DDBJ databases">
        <title>Lutibacter sp. LPB0138, isolated from marine gastropod.</title>
        <authorList>
            <person name="Kim E."/>
            <person name="Yi H."/>
        </authorList>
    </citation>
    <scope>NUCLEOTIDE SEQUENCE [LARGE SCALE GENOMIC DNA]</scope>
    <source>
        <strain evidence="3 4">LPB0138</strain>
    </source>
</reference>